<sequence length="181" mass="21220">METRLYEALAICLLLLLVGCAGGETRFHSIPEGAVFFGDGQRFGQTPITIPYKITEEEKRQGFFVVNDIKVRWSSGAELRIDTIKFPAIPGGSQTYTFERPSFPGLDKDVEYELRLKELELQERLRTEEIELRRSELKEKKKSTKALKEHDFKTQNKLRSLKHKMDYLEIQRQNERLRNQR</sequence>
<evidence type="ECO:0008006" key="3">
    <source>
        <dbReference type="Google" id="ProtNLM"/>
    </source>
</evidence>
<proteinExistence type="predicted"/>
<name>A4GJ49_9BACT</name>
<evidence type="ECO:0000256" key="1">
    <source>
        <dbReference type="SAM" id="MobiDB-lite"/>
    </source>
</evidence>
<feature type="region of interest" description="Disordered" evidence="1">
    <location>
        <begin position="139"/>
        <end position="159"/>
    </location>
</feature>
<accession>A4GJ49</accession>
<dbReference type="PROSITE" id="PS51257">
    <property type="entry name" value="PROKAR_LIPOPROTEIN"/>
    <property type="match status" value="1"/>
</dbReference>
<protein>
    <recommendedName>
        <fullName evidence="3">PEGA domain-containing protein</fullName>
    </recommendedName>
</protein>
<dbReference type="AlphaFoldDB" id="A4GJ49"/>
<dbReference type="EMBL" id="EF106972">
    <property type="protein sequence ID" value="ABK80642.1"/>
    <property type="molecule type" value="Genomic_DNA"/>
</dbReference>
<reference evidence="2" key="1">
    <citation type="journal article" date="2007" name="Environ. Microbiol.">
        <title>Quantitative distribution of presumptive archaeal and bacterial nitrifiers in Monterey Bay and the North Pacific Subtropical Gyre.</title>
        <authorList>
            <person name="Mincer T.J."/>
            <person name="Church M.J."/>
            <person name="Taylor L.T."/>
            <person name="Preston C."/>
            <person name="Karl D.M."/>
            <person name="Delong E.F."/>
        </authorList>
    </citation>
    <scope>NUCLEOTIDE SEQUENCE</scope>
</reference>
<evidence type="ECO:0000313" key="2">
    <source>
        <dbReference type="EMBL" id="ABK80642.1"/>
    </source>
</evidence>
<organism evidence="2">
    <name type="scientific">uncultured marine Nitrospinaceae bacterium</name>
    <dbReference type="NCBI Taxonomy" id="482920"/>
    <lineage>
        <taxon>Bacteria</taxon>
        <taxon>Pseudomonadati</taxon>
        <taxon>Nitrospinota/Tectimicrobiota group</taxon>
        <taxon>Nitrospinota</taxon>
        <taxon>Nitrospinia</taxon>
        <taxon>Nitrospinales</taxon>
        <taxon>Nitrospinaceae</taxon>
        <taxon>environmental samples</taxon>
    </lineage>
</organism>